<keyword evidence="1" id="KW-0677">Repeat</keyword>
<dbReference type="InterPro" id="IPR027417">
    <property type="entry name" value="P-loop_NTPase"/>
</dbReference>
<accession>A0ABR1QP58</accession>
<proteinExistence type="predicted"/>
<organism evidence="3 4">
    <name type="scientific">Apiospora aurea</name>
    <dbReference type="NCBI Taxonomy" id="335848"/>
    <lineage>
        <taxon>Eukaryota</taxon>
        <taxon>Fungi</taxon>
        <taxon>Dikarya</taxon>
        <taxon>Ascomycota</taxon>
        <taxon>Pezizomycotina</taxon>
        <taxon>Sordariomycetes</taxon>
        <taxon>Xylariomycetidae</taxon>
        <taxon>Amphisphaeriales</taxon>
        <taxon>Apiosporaceae</taxon>
        <taxon>Apiospora</taxon>
    </lineage>
</organism>
<dbReference type="Pfam" id="PF24883">
    <property type="entry name" value="NPHP3_N"/>
    <property type="match status" value="1"/>
</dbReference>
<gene>
    <name evidence="3" type="ORF">PG986_004714</name>
</gene>
<dbReference type="Proteomes" id="UP001391051">
    <property type="component" value="Unassembled WGS sequence"/>
</dbReference>
<dbReference type="InterPro" id="IPR056884">
    <property type="entry name" value="NPHP3-like_N"/>
</dbReference>
<evidence type="ECO:0000259" key="2">
    <source>
        <dbReference type="PROSITE" id="PS50837"/>
    </source>
</evidence>
<keyword evidence="4" id="KW-1185">Reference proteome</keyword>
<dbReference type="EMBL" id="JAQQWE010000003">
    <property type="protein sequence ID" value="KAK7959860.1"/>
    <property type="molecule type" value="Genomic_DNA"/>
</dbReference>
<sequence>MEAMAALGVAAAAVQFFGVALRTIALFRQVRDNAESATNYTRSLEESVRELQGMQAQLAAAAAQSKQPSSRRITEWTAKCRLQSDELLRLLEKVRGAGETPSTTRSLFRAMKGRRKIEKLERSLLSKKEVLHDILRHDTWRLTNEENSRRHEILHMLESISLATENATIEMSAQMKKCLSNTELTMTRKMTQAEVFASRRHEEVMSEAKQRQEEANANRLLQALFFPEILERQYHIRGAAPGTLQWVFKTEAKYYTPDQKYIKTSPHHKHSAGIRQYGPAMVNRPWDNLAVWLRHGNGVYWINGKPGSGKSTLMAHVFEDTRTRAALDAWSRGQHISMLSFFFWRPGTPMQRSIVGLLRSLLFQICDQRRERIKHVLDRLNIEPSMIHTWTEKLLKRAVREVVTNTTEDWFCIFIDGLDEFTGDYAELLHLIFELRAHERVKFCVSSRPEVQLSKRLSSCKTLRLQDLNLPDITYYAWTKLSGAQLSHKPYYYRHLHTNIARMAEGVFLWAALVAKSLVRGVESGDDEEVLLKRIGTIPQDLSDLFKSMLGRVYKVHHESLAFYLAVLKTANEAFGSEECGKTVNVALLASIRAPWALSSPKAFEAACETIESQILAQSAGLLEIQESTNVFSDGDCFHRDGWNPEDVWLVDGDPEQCTRERQTGAVAYPKVLTYERRHVTWVHRSAYDFVCDSENVKDLHFLRTPSEEVLRQLSTGYLRLLRSAPSTTILTGDNQRTTITELRIHWHLLAFRLFWKTYTPVTRACMDNLRLAMAEMDSRELVSEVWFNHKLDNVPSVWTFWAEASATGNWEYIVEKLDRLPLALYGLVLYHSFPKTGDHISESNRRNLQHYLVKVLQRLRRGDRVCLLWTFHDKLPRSISYDDVLSARSGLTSPLLVGKYLAIYIALTVVEYGNTFTPETMDCWHEVLDNSGLYIEVARASPRLLLQALASGLCTGNSDMVTFSSLRIICFPWQNAHHPTADMSPEAEQFLYFEICPAATNFMSQFLRPTLDGEPSPTKILKLCAALDELETCHQIIIDGFRNQEQNLDASQQFLVLECLRTHLWSLLKSMWQETDSSFVNTDTKSS</sequence>
<evidence type="ECO:0000256" key="1">
    <source>
        <dbReference type="ARBA" id="ARBA00022737"/>
    </source>
</evidence>
<dbReference type="GeneID" id="92073998"/>
<reference evidence="3 4" key="1">
    <citation type="submission" date="2023-01" db="EMBL/GenBank/DDBJ databases">
        <title>Analysis of 21 Apiospora genomes using comparative genomics revels a genus with tremendous synthesis potential of carbohydrate active enzymes and secondary metabolites.</title>
        <authorList>
            <person name="Sorensen T."/>
        </authorList>
    </citation>
    <scope>NUCLEOTIDE SEQUENCE [LARGE SCALE GENOMIC DNA]</scope>
    <source>
        <strain evidence="3 4">CBS 24483</strain>
    </source>
</reference>
<dbReference type="InterPro" id="IPR007111">
    <property type="entry name" value="NACHT_NTPase"/>
</dbReference>
<evidence type="ECO:0000313" key="3">
    <source>
        <dbReference type="EMBL" id="KAK7959860.1"/>
    </source>
</evidence>
<name>A0ABR1QP58_9PEZI</name>
<dbReference type="PROSITE" id="PS50837">
    <property type="entry name" value="NACHT"/>
    <property type="match status" value="1"/>
</dbReference>
<feature type="domain" description="NACHT" evidence="2">
    <location>
        <begin position="298"/>
        <end position="449"/>
    </location>
</feature>
<comment type="caution">
    <text evidence="3">The sequence shown here is derived from an EMBL/GenBank/DDBJ whole genome shotgun (WGS) entry which is preliminary data.</text>
</comment>
<protein>
    <recommendedName>
        <fullName evidence="2">NACHT domain-containing protein</fullName>
    </recommendedName>
</protein>
<evidence type="ECO:0000313" key="4">
    <source>
        <dbReference type="Proteomes" id="UP001391051"/>
    </source>
</evidence>
<dbReference type="SUPFAM" id="SSF52540">
    <property type="entry name" value="P-loop containing nucleoside triphosphate hydrolases"/>
    <property type="match status" value="1"/>
</dbReference>
<dbReference type="Gene3D" id="3.40.50.300">
    <property type="entry name" value="P-loop containing nucleotide triphosphate hydrolases"/>
    <property type="match status" value="1"/>
</dbReference>
<dbReference type="PANTHER" id="PTHR10039:SF5">
    <property type="entry name" value="NACHT DOMAIN-CONTAINING PROTEIN"/>
    <property type="match status" value="1"/>
</dbReference>
<dbReference type="RefSeq" id="XP_066703563.1">
    <property type="nucleotide sequence ID" value="XM_066840936.1"/>
</dbReference>
<dbReference type="PANTHER" id="PTHR10039">
    <property type="entry name" value="AMELOGENIN"/>
    <property type="match status" value="1"/>
</dbReference>